<dbReference type="PROSITE" id="PS51379">
    <property type="entry name" value="4FE4S_FER_2"/>
    <property type="match status" value="2"/>
</dbReference>
<reference evidence="8 9" key="1">
    <citation type="submission" date="2017-02" db="EMBL/GenBank/DDBJ databases">
        <authorList>
            <person name="Peterson S.W."/>
        </authorList>
    </citation>
    <scope>NUCLEOTIDE SEQUENCE [LARGE SCALE GENOMIC DNA]</scope>
    <source>
        <strain evidence="8 9">M1</strain>
    </source>
</reference>
<gene>
    <name evidence="8" type="ORF">SAMN02194393_03520</name>
</gene>
<name>A0A1T5LYU4_9FIRM</name>
<dbReference type="Gene3D" id="3.30.70.20">
    <property type="match status" value="2"/>
</dbReference>
<protein>
    <submittedName>
        <fullName evidence="8">Phenylglyoxylate:acceptor oxidoreductase PadF subunit</fullName>
    </submittedName>
</protein>
<dbReference type="OrthoDB" id="9794954at2"/>
<organism evidence="8 9">
    <name type="scientific">Maledivibacter halophilus</name>
    <dbReference type="NCBI Taxonomy" id="36842"/>
    <lineage>
        <taxon>Bacteria</taxon>
        <taxon>Bacillati</taxon>
        <taxon>Bacillota</taxon>
        <taxon>Clostridia</taxon>
        <taxon>Peptostreptococcales</taxon>
        <taxon>Caminicellaceae</taxon>
        <taxon>Maledivibacter</taxon>
    </lineage>
</organism>
<keyword evidence="6" id="KW-0411">Iron-sulfur</keyword>
<feature type="domain" description="4Fe-4S ferredoxin-type" evidence="7">
    <location>
        <begin position="36"/>
        <end position="65"/>
    </location>
</feature>
<dbReference type="InterPro" id="IPR017896">
    <property type="entry name" value="4Fe4S_Fe-S-bd"/>
</dbReference>
<evidence type="ECO:0000256" key="6">
    <source>
        <dbReference type="ARBA" id="ARBA00023014"/>
    </source>
</evidence>
<dbReference type="GO" id="GO:0051539">
    <property type="term" value="F:4 iron, 4 sulfur cluster binding"/>
    <property type="evidence" value="ECO:0007669"/>
    <property type="project" value="UniProtKB-KW"/>
</dbReference>
<evidence type="ECO:0000313" key="9">
    <source>
        <dbReference type="Proteomes" id="UP000190285"/>
    </source>
</evidence>
<dbReference type="PROSITE" id="PS00198">
    <property type="entry name" value="4FE4S_FER_1"/>
    <property type="match status" value="2"/>
</dbReference>
<dbReference type="SUPFAM" id="SSF54862">
    <property type="entry name" value="4Fe-4S ferredoxins"/>
    <property type="match status" value="1"/>
</dbReference>
<dbReference type="EMBL" id="FUZT01000009">
    <property type="protein sequence ID" value="SKC80994.1"/>
    <property type="molecule type" value="Genomic_DNA"/>
</dbReference>
<evidence type="ECO:0000256" key="4">
    <source>
        <dbReference type="ARBA" id="ARBA00022737"/>
    </source>
</evidence>
<dbReference type="AlphaFoldDB" id="A0A1T5LYU4"/>
<sequence>MQRQQEKPMSKSKKYRVFGPVATVFDSSNTGSWRLERPEIDYSQCIKCGTCERVCPANVIDVLKEEKECVVIDFDYCKGCGVCANECPKKCIDMVLEKGGEK</sequence>
<evidence type="ECO:0000256" key="5">
    <source>
        <dbReference type="ARBA" id="ARBA00023004"/>
    </source>
</evidence>
<dbReference type="NCBIfam" id="TIGR02179">
    <property type="entry name" value="PorD_KorD"/>
    <property type="match status" value="1"/>
</dbReference>
<dbReference type="InterPro" id="IPR011898">
    <property type="entry name" value="PorD_KorD"/>
</dbReference>
<comment type="cofactor">
    <cofactor evidence="1">
        <name>[4Fe-4S] cluster</name>
        <dbReference type="ChEBI" id="CHEBI:49883"/>
    </cofactor>
</comment>
<keyword evidence="5" id="KW-0408">Iron</keyword>
<dbReference type="STRING" id="36842.SAMN02194393_03520"/>
<keyword evidence="9" id="KW-1185">Reference proteome</keyword>
<dbReference type="Proteomes" id="UP000190285">
    <property type="component" value="Unassembled WGS sequence"/>
</dbReference>
<proteinExistence type="predicted"/>
<evidence type="ECO:0000256" key="3">
    <source>
        <dbReference type="ARBA" id="ARBA00022723"/>
    </source>
</evidence>
<keyword evidence="4" id="KW-0677">Repeat</keyword>
<evidence type="ECO:0000259" key="7">
    <source>
        <dbReference type="PROSITE" id="PS51379"/>
    </source>
</evidence>
<dbReference type="InterPro" id="IPR017900">
    <property type="entry name" value="4Fe4S_Fe_S_CS"/>
</dbReference>
<keyword evidence="3" id="KW-0479">Metal-binding</keyword>
<feature type="domain" description="4Fe-4S ferredoxin-type" evidence="7">
    <location>
        <begin position="68"/>
        <end position="97"/>
    </location>
</feature>
<evidence type="ECO:0000256" key="1">
    <source>
        <dbReference type="ARBA" id="ARBA00001966"/>
    </source>
</evidence>
<dbReference type="Pfam" id="PF14697">
    <property type="entry name" value="Fer4_21"/>
    <property type="match status" value="1"/>
</dbReference>
<accession>A0A1T5LYU4</accession>
<dbReference type="GO" id="GO:0046872">
    <property type="term" value="F:metal ion binding"/>
    <property type="evidence" value="ECO:0007669"/>
    <property type="project" value="UniProtKB-KW"/>
</dbReference>
<evidence type="ECO:0000313" key="8">
    <source>
        <dbReference type="EMBL" id="SKC80994.1"/>
    </source>
</evidence>
<dbReference type="PANTHER" id="PTHR43724:SF1">
    <property type="entry name" value="PYRUVATE SYNTHASE SUBUNIT PORD"/>
    <property type="match status" value="1"/>
</dbReference>
<dbReference type="GO" id="GO:0016625">
    <property type="term" value="F:oxidoreductase activity, acting on the aldehyde or oxo group of donors, iron-sulfur protein as acceptor"/>
    <property type="evidence" value="ECO:0007669"/>
    <property type="project" value="InterPro"/>
</dbReference>
<keyword evidence="2" id="KW-0004">4Fe-4S</keyword>
<evidence type="ECO:0000256" key="2">
    <source>
        <dbReference type="ARBA" id="ARBA00022485"/>
    </source>
</evidence>
<dbReference type="PANTHER" id="PTHR43724">
    <property type="entry name" value="PYRUVATE SYNTHASE SUBUNIT PORD"/>
    <property type="match status" value="1"/>
</dbReference>